<dbReference type="Proteomes" id="UP001331761">
    <property type="component" value="Unassembled WGS sequence"/>
</dbReference>
<protein>
    <submittedName>
        <fullName evidence="2">Uncharacterized protein</fullName>
    </submittedName>
</protein>
<dbReference type="Gene3D" id="2.60.120.620">
    <property type="entry name" value="q2cbj1_9rhob like domain"/>
    <property type="match status" value="1"/>
</dbReference>
<feature type="signal peptide" evidence="1">
    <location>
        <begin position="1"/>
        <end position="19"/>
    </location>
</feature>
<keyword evidence="1" id="KW-0732">Signal</keyword>
<feature type="chain" id="PRO_5042920737" evidence="1">
    <location>
        <begin position="20"/>
        <end position="160"/>
    </location>
</feature>
<organism evidence="2 3">
    <name type="scientific">Trichostrongylus colubriformis</name>
    <name type="common">Black scour worm</name>
    <dbReference type="NCBI Taxonomy" id="6319"/>
    <lineage>
        <taxon>Eukaryota</taxon>
        <taxon>Metazoa</taxon>
        <taxon>Ecdysozoa</taxon>
        <taxon>Nematoda</taxon>
        <taxon>Chromadorea</taxon>
        <taxon>Rhabditida</taxon>
        <taxon>Rhabditina</taxon>
        <taxon>Rhabditomorpha</taxon>
        <taxon>Strongyloidea</taxon>
        <taxon>Trichostrongylidae</taxon>
        <taxon>Trichostrongylus</taxon>
    </lineage>
</organism>
<comment type="caution">
    <text evidence="2">The sequence shown here is derived from an EMBL/GenBank/DDBJ whole genome shotgun (WGS) entry which is preliminary data.</text>
</comment>
<keyword evidence="3" id="KW-1185">Reference proteome</keyword>
<name>A0AAN8FVF6_TRICO</name>
<proteinExistence type="predicted"/>
<evidence type="ECO:0000313" key="3">
    <source>
        <dbReference type="Proteomes" id="UP001331761"/>
    </source>
</evidence>
<reference evidence="2 3" key="1">
    <citation type="submission" date="2019-10" db="EMBL/GenBank/DDBJ databases">
        <title>Assembly and Annotation for the nematode Trichostrongylus colubriformis.</title>
        <authorList>
            <person name="Martin J."/>
        </authorList>
    </citation>
    <scope>NUCLEOTIDE SEQUENCE [LARGE SCALE GENOMIC DNA]</scope>
    <source>
        <strain evidence="2">G859</strain>
        <tissue evidence="2">Whole worm</tissue>
    </source>
</reference>
<accession>A0AAN8FVF6</accession>
<feature type="non-terminal residue" evidence="2">
    <location>
        <position position="160"/>
    </location>
</feature>
<dbReference type="AlphaFoldDB" id="A0AAN8FVF6"/>
<sequence>MGFVILSLYIVFTHKGILSSTHPNHTDFIGASHWKEDWLNLCNKKHLKNPTEKAFVCHAFIRSYQFINVEVLSEDPMLVIFRDFAPDHYVENFLEDVGELKMMEQKVVKNGQENVSESSPSRQANGTWIDHTASDGVARMFRRAMLFLPFINFSNSDLWQ</sequence>
<evidence type="ECO:0000256" key="1">
    <source>
        <dbReference type="SAM" id="SignalP"/>
    </source>
</evidence>
<dbReference type="EMBL" id="WIXE01003410">
    <property type="protein sequence ID" value="KAK5983979.1"/>
    <property type="molecule type" value="Genomic_DNA"/>
</dbReference>
<evidence type="ECO:0000313" key="2">
    <source>
        <dbReference type="EMBL" id="KAK5983979.1"/>
    </source>
</evidence>
<gene>
    <name evidence="2" type="ORF">GCK32_011687</name>
</gene>